<feature type="signal peptide" evidence="5">
    <location>
        <begin position="1"/>
        <end position="27"/>
    </location>
</feature>
<dbReference type="GO" id="GO:0055052">
    <property type="term" value="C:ATP-binding cassette (ABC) transporter complex, substrate-binding subunit-containing"/>
    <property type="evidence" value="ECO:0007669"/>
    <property type="project" value="TreeGrafter"/>
</dbReference>
<feature type="region of interest" description="Disordered" evidence="4">
    <location>
        <begin position="28"/>
        <end position="60"/>
    </location>
</feature>
<accession>A0A839R078</accession>
<dbReference type="InterPro" id="IPR006059">
    <property type="entry name" value="SBP"/>
</dbReference>
<dbReference type="GO" id="GO:0015768">
    <property type="term" value="P:maltose transport"/>
    <property type="evidence" value="ECO:0007669"/>
    <property type="project" value="TreeGrafter"/>
</dbReference>
<reference evidence="6 7" key="1">
    <citation type="submission" date="2020-08" db="EMBL/GenBank/DDBJ databases">
        <title>Sequencing the genomes of 1000 actinobacteria strains.</title>
        <authorList>
            <person name="Klenk H.-P."/>
        </authorList>
    </citation>
    <scope>NUCLEOTIDE SEQUENCE [LARGE SCALE GENOMIC DNA]</scope>
    <source>
        <strain evidence="6 7">DSM 23040</strain>
    </source>
</reference>
<sequence length="439" mass="47588">MSTWTSPSRRTVMARTAAALAAGAVTACGSAKPGSGSDPGEPAKADFSERGPITLAKGKDTTGHLRSQVEAWNKEHPDEEVTFLELSESADEQRVQLVNNARSKSDAYTVLGMDVVWMAEFAANKWVVELPKDRFPFDDMVPSTVTTATYFDRLYGVPWASNAELLFYRKDLLEKAGADSAPTSVEEMFEIAEAITGKEESVFGFGSQFAKYEGLTVQITGLIASAGGVLFDDEGTPHADSPEAIRAMTELRSAFDSGVIPKEALTYKEEESRQAFQDGRLVFMQNWPYIWELVNKTDGSSKVTGKVGLVPLPGIGGKKGASTLGGLNWSISAFAGNHGTAADFISYLVKEESQKEFAMATAQAPTLTSLYEDKDLINRYAFWTALKEGIDAGVSRPPTVRYAEVTQAIQESAYRIISGEAEVEPEMKALQKALVKLAP</sequence>
<dbReference type="PROSITE" id="PS51318">
    <property type="entry name" value="TAT"/>
    <property type="match status" value="1"/>
</dbReference>
<dbReference type="SUPFAM" id="SSF53850">
    <property type="entry name" value="Periplasmic binding protein-like II"/>
    <property type="match status" value="1"/>
</dbReference>
<evidence type="ECO:0000313" key="7">
    <source>
        <dbReference type="Proteomes" id="UP000568050"/>
    </source>
</evidence>
<name>A0A839R078_9MICO</name>
<dbReference type="PANTHER" id="PTHR30061">
    <property type="entry name" value="MALTOSE-BINDING PERIPLASMIC PROTEIN"/>
    <property type="match status" value="1"/>
</dbReference>
<dbReference type="EMBL" id="JACHWP010000002">
    <property type="protein sequence ID" value="MBB3023097.1"/>
    <property type="molecule type" value="Genomic_DNA"/>
</dbReference>
<keyword evidence="6" id="KW-0762">Sugar transport</keyword>
<evidence type="ECO:0000313" key="6">
    <source>
        <dbReference type="EMBL" id="MBB3023097.1"/>
    </source>
</evidence>
<dbReference type="Proteomes" id="UP000568050">
    <property type="component" value="Unassembled WGS sequence"/>
</dbReference>
<proteinExistence type="inferred from homology"/>
<comment type="similarity">
    <text evidence="1">Belongs to the bacterial solute-binding protein 1 family.</text>
</comment>
<dbReference type="RefSeq" id="WP_183375894.1">
    <property type="nucleotide sequence ID" value="NZ_CBCSFZ010000001.1"/>
</dbReference>
<dbReference type="InterPro" id="IPR006311">
    <property type="entry name" value="TAT_signal"/>
</dbReference>
<feature type="chain" id="PRO_5039304515" evidence="5">
    <location>
        <begin position="28"/>
        <end position="439"/>
    </location>
</feature>
<dbReference type="Pfam" id="PF01547">
    <property type="entry name" value="SBP_bac_1"/>
    <property type="match status" value="1"/>
</dbReference>
<dbReference type="GO" id="GO:0042956">
    <property type="term" value="P:maltodextrin transmembrane transport"/>
    <property type="evidence" value="ECO:0007669"/>
    <property type="project" value="TreeGrafter"/>
</dbReference>
<dbReference type="GO" id="GO:1901982">
    <property type="term" value="F:maltose binding"/>
    <property type="evidence" value="ECO:0007669"/>
    <property type="project" value="TreeGrafter"/>
</dbReference>
<evidence type="ECO:0000256" key="3">
    <source>
        <dbReference type="ARBA" id="ARBA00022729"/>
    </source>
</evidence>
<comment type="caution">
    <text evidence="6">The sequence shown here is derived from an EMBL/GenBank/DDBJ whole genome shotgun (WGS) entry which is preliminary data.</text>
</comment>
<dbReference type="AlphaFoldDB" id="A0A839R078"/>
<protein>
    <submittedName>
        <fullName evidence="6">Multiple sugar transport system substrate-binding protein</fullName>
    </submittedName>
</protein>
<keyword evidence="3 5" id="KW-0732">Signal</keyword>
<dbReference type="CDD" id="cd14750">
    <property type="entry name" value="PBP2_TMBP"/>
    <property type="match status" value="1"/>
</dbReference>
<organism evidence="6 7">
    <name type="scientific">Helcobacillus massiliensis</name>
    <dbReference type="NCBI Taxonomy" id="521392"/>
    <lineage>
        <taxon>Bacteria</taxon>
        <taxon>Bacillati</taxon>
        <taxon>Actinomycetota</taxon>
        <taxon>Actinomycetes</taxon>
        <taxon>Micrococcales</taxon>
        <taxon>Dermabacteraceae</taxon>
        <taxon>Helcobacillus</taxon>
    </lineage>
</organism>
<gene>
    <name evidence="6" type="ORF">FHX50_001380</name>
</gene>
<keyword evidence="7" id="KW-1185">Reference proteome</keyword>
<evidence type="ECO:0000256" key="4">
    <source>
        <dbReference type="SAM" id="MobiDB-lite"/>
    </source>
</evidence>
<evidence type="ECO:0000256" key="2">
    <source>
        <dbReference type="ARBA" id="ARBA00022448"/>
    </source>
</evidence>
<evidence type="ECO:0000256" key="5">
    <source>
        <dbReference type="SAM" id="SignalP"/>
    </source>
</evidence>
<evidence type="ECO:0000256" key="1">
    <source>
        <dbReference type="ARBA" id="ARBA00008520"/>
    </source>
</evidence>
<keyword evidence="2" id="KW-0813">Transport</keyword>
<dbReference type="Gene3D" id="3.40.190.10">
    <property type="entry name" value="Periplasmic binding protein-like II"/>
    <property type="match status" value="2"/>
</dbReference>
<dbReference type="PANTHER" id="PTHR30061:SF50">
    <property type="entry name" value="MALTOSE_MALTODEXTRIN-BINDING PERIPLASMIC PROTEIN"/>
    <property type="match status" value="1"/>
</dbReference>